<dbReference type="PROSITE" id="PS00211">
    <property type="entry name" value="ABC_TRANSPORTER_1"/>
    <property type="match status" value="1"/>
</dbReference>
<dbReference type="GO" id="GO:0016887">
    <property type="term" value="F:ATP hydrolysis activity"/>
    <property type="evidence" value="ECO:0007669"/>
    <property type="project" value="InterPro"/>
</dbReference>
<keyword evidence="3" id="KW-0762">Sugar transport</keyword>
<gene>
    <name evidence="12" type="ORF">E3O21_01210</name>
    <name evidence="11" type="ORF">SAMN05216368_108208</name>
</gene>
<evidence type="ECO:0000256" key="2">
    <source>
        <dbReference type="ARBA" id="ARBA00022475"/>
    </source>
</evidence>
<keyword evidence="2" id="KW-1003">Cell membrane</keyword>
<dbReference type="PANTHER" id="PTHR43790">
    <property type="entry name" value="CARBOHYDRATE TRANSPORT ATP-BINDING PROTEIN MG119-RELATED"/>
    <property type="match status" value="1"/>
</dbReference>
<dbReference type="EMBL" id="FNIB01000008">
    <property type="protein sequence ID" value="SDN96299.1"/>
    <property type="molecule type" value="Genomic_DNA"/>
</dbReference>
<keyword evidence="8" id="KW-0472">Membrane</keyword>
<reference evidence="12 14" key="2">
    <citation type="submission" date="2019-03" db="EMBL/GenBank/DDBJ databases">
        <title>Genomics of glacier-inhabiting Cryobacterium strains.</title>
        <authorList>
            <person name="Liu Q."/>
            <person name="Xin Y.-H."/>
        </authorList>
    </citation>
    <scope>NUCLEOTIDE SEQUENCE [LARGE SCALE GENOMIC DNA]</scope>
    <source>
        <strain evidence="12 14">Hh8</strain>
    </source>
</reference>
<dbReference type="Proteomes" id="UP000199639">
    <property type="component" value="Unassembled WGS sequence"/>
</dbReference>
<evidence type="ECO:0000256" key="7">
    <source>
        <dbReference type="ARBA" id="ARBA00022967"/>
    </source>
</evidence>
<protein>
    <submittedName>
        <fullName evidence="11">Ribose transport system ATP-binding protein</fullName>
    </submittedName>
    <submittedName>
        <fullName evidence="12">Sugar ABC transporter ATP-binding protein</fullName>
    </submittedName>
</protein>
<evidence type="ECO:0000256" key="9">
    <source>
        <dbReference type="SAM" id="MobiDB-lite"/>
    </source>
</evidence>
<proteinExistence type="predicted"/>
<evidence type="ECO:0000259" key="10">
    <source>
        <dbReference type="PROSITE" id="PS50893"/>
    </source>
</evidence>
<keyword evidence="4" id="KW-0677">Repeat</keyword>
<dbReference type="PROSITE" id="PS50893">
    <property type="entry name" value="ABC_TRANSPORTER_2"/>
    <property type="match status" value="2"/>
</dbReference>
<dbReference type="InterPro" id="IPR003439">
    <property type="entry name" value="ABC_transporter-like_ATP-bd"/>
</dbReference>
<sequence length="536" mass="57458">MTVVQTLAQTTYDGQADGDSAGLICTGLSKSYWGIPVLKGVDITLRPGSVVGLIGENGAGKSTTSSIIAGIVEANGGSMTIDGVPYEPARPSDALKNGVALIHQEIRMVPELSVAENIFIGRLPRRRGLIDRNRINDEAREYLELVGSQTDPRRPVAGLSIAAQQEIEIARALSREPKYIIFDEPSASLGQSETQHVFAQIAALRQRGVGIVYISHRLEEIKEVADTIVCLRDGALVGNWPANGITKDEMVKAMVGRDFVFSHRAPKPATDEIALSVTGLSKAGVFEGIDFDVRRGEIFGFAGLVGAGRTEVVRTIAGADQADAGKISVRGKVVYIKNPRSGIDAGIAMVPEDRKGQGLNLDRTGAENITLPWEKGLSSAGIITKKKVTATANKLRDFLDIRGRLDIPVGSLSGGNQQKVLLAKWLVNEPKVLILDEPTRGVDVGAKMTIYETIRALAETGVGVIVVSSELEEVLGLSHRVLVMSGGRQRAILDRAEATPEAVMALALSNVPREAPLESPIDGEEEFRTPIRMQEN</sequence>
<dbReference type="InterPro" id="IPR003593">
    <property type="entry name" value="AAA+_ATPase"/>
</dbReference>
<keyword evidence="7" id="KW-1278">Translocase</keyword>
<dbReference type="CDD" id="cd03215">
    <property type="entry name" value="ABC_Carb_Monos_II"/>
    <property type="match status" value="1"/>
</dbReference>
<dbReference type="Gene3D" id="3.40.50.300">
    <property type="entry name" value="P-loop containing nucleotide triphosphate hydrolases"/>
    <property type="match status" value="2"/>
</dbReference>
<evidence type="ECO:0000313" key="12">
    <source>
        <dbReference type="EMBL" id="TFB82302.1"/>
    </source>
</evidence>
<evidence type="ECO:0000256" key="1">
    <source>
        <dbReference type="ARBA" id="ARBA00022448"/>
    </source>
</evidence>
<reference evidence="11 13" key="1">
    <citation type="submission" date="2016-10" db="EMBL/GenBank/DDBJ databases">
        <authorList>
            <person name="Varghese N."/>
            <person name="Submissions S."/>
        </authorList>
    </citation>
    <scope>NUCLEOTIDE SEQUENCE [LARGE SCALE GENOMIC DNA]</scope>
    <source>
        <strain evidence="11 13">CGMCC 1.11215</strain>
    </source>
</reference>
<keyword evidence="14" id="KW-1185">Reference proteome</keyword>
<feature type="region of interest" description="Disordered" evidence="9">
    <location>
        <begin position="515"/>
        <end position="536"/>
    </location>
</feature>
<dbReference type="RefSeq" id="WP_092341287.1">
    <property type="nucleotide sequence ID" value="NZ_FNIB01000008.1"/>
</dbReference>
<dbReference type="Proteomes" id="UP000298252">
    <property type="component" value="Unassembled WGS sequence"/>
</dbReference>
<keyword evidence="1" id="KW-0813">Transport</keyword>
<evidence type="ECO:0000256" key="6">
    <source>
        <dbReference type="ARBA" id="ARBA00022840"/>
    </source>
</evidence>
<evidence type="ECO:0000313" key="11">
    <source>
        <dbReference type="EMBL" id="SDN96299.1"/>
    </source>
</evidence>
<feature type="domain" description="ABC transporter" evidence="10">
    <location>
        <begin position="268"/>
        <end position="511"/>
    </location>
</feature>
<evidence type="ECO:0000313" key="13">
    <source>
        <dbReference type="Proteomes" id="UP000199639"/>
    </source>
</evidence>
<organism evidence="11 13">
    <name type="scientific">Cryobacterium flavum</name>
    <dbReference type="NCBI Taxonomy" id="1424659"/>
    <lineage>
        <taxon>Bacteria</taxon>
        <taxon>Bacillati</taxon>
        <taxon>Actinomycetota</taxon>
        <taxon>Actinomycetes</taxon>
        <taxon>Micrococcales</taxon>
        <taxon>Microbacteriaceae</taxon>
        <taxon>Cryobacterium</taxon>
    </lineage>
</organism>
<keyword evidence="6 11" id="KW-0067">ATP-binding</keyword>
<dbReference type="InterPro" id="IPR050107">
    <property type="entry name" value="ABC_carbohydrate_import_ATPase"/>
</dbReference>
<accession>A0A4R8VIU2</accession>
<keyword evidence="5" id="KW-0547">Nucleotide-binding</keyword>
<dbReference type="GO" id="GO:0005524">
    <property type="term" value="F:ATP binding"/>
    <property type="evidence" value="ECO:0007669"/>
    <property type="project" value="UniProtKB-KW"/>
</dbReference>
<dbReference type="SUPFAM" id="SSF52540">
    <property type="entry name" value="P-loop containing nucleoside triphosphate hydrolases"/>
    <property type="match status" value="2"/>
</dbReference>
<dbReference type="Pfam" id="PF00005">
    <property type="entry name" value="ABC_tran"/>
    <property type="match status" value="2"/>
</dbReference>
<dbReference type="InterPro" id="IPR017871">
    <property type="entry name" value="ABC_transporter-like_CS"/>
</dbReference>
<dbReference type="PANTHER" id="PTHR43790:SF3">
    <property type="entry name" value="D-ALLOSE IMPORT ATP-BINDING PROTEIN ALSA-RELATED"/>
    <property type="match status" value="1"/>
</dbReference>
<dbReference type="AlphaFoldDB" id="A0A4R8VIU2"/>
<evidence type="ECO:0000313" key="14">
    <source>
        <dbReference type="Proteomes" id="UP000298252"/>
    </source>
</evidence>
<dbReference type="InterPro" id="IPR027417">
    <property type="entry name" value="P-loop_NTPase"/>
</dbReference>
<name>A0A4R8VIU2_9MICO</name>
<feature type="compositionally biased region" description="Basic and acidic residues" evidence="9">
    <location>
        <begin position="526"/>
        <end position="536"/>
    </location>
</feature>
<evidence type="ECO:0000256" key="8">
    <source>
        <dbReference type="ARBA" id="ARBA00023136"/>
    </source>
</evidence>
<feature type="domain" description="ABC transporter" evidence="10">
    <location>
        <begin position="23"/>
        <end position="258"/>
    </location>
</feature>
<evidence type="ECO:0000256" key="4">
    <source>
        <dbReference type="ARBA" id="ARBA00022737"/>
    </source>
</evidence>
<dbReference type="EMBL" id="SOFD01000002">
    <property type="protein sequence ID" value="TFB82302.1"/>
    <property type="molecule type" value="Genomic_DNA"/>
</dbReference>
<evidence type="ECO:0000256" key="5">
    <source>
        <dbReference type="ARBA" id="ARBA00022741"/>
    </source>
</evidence>
<evidence type="ECO:0000256" key="3">
    <source>
        <dbReference type="ARBA" id="ARBA00022597"/>
    </source>
</evidence>
<dbReference type="STRING" id="1424659.SAMN05216368_108208"/>
<dbReference type="SMART" id="SM00382">
    <property type="entry name" value="AAA"/>
    <property type="match status" value="2"/>
</dbReference>
<dbReference type="CDD" id="cd03216">
    <property type="entry name" value="ABC_Carb_Monos_I"/>
    <property type="match status" value="1"/>
</dbReference>